<dbReference type="AlphaFoldDB" id="A0AA42PT42"/>
<evidence type="ECO:0000313" key="2">
    <source>
        <dbReference type="EMBL" id="MDH1319478.1"/>
    </source>
</evidence>
<evidence type="ECO:0000256" key="1">
    <source>
        <dbReference type="SAM" id="Phobius"/>
    </source>
</evidence>
<keyword evidence="1" id="KW-1133">Transmembrane helix</keyword>
<feature type="transmembrane region" description="Helical" evidence="1">
    <location>
        <begin position="53"/>
        <end position="75"/>
    </location>
</feature>
<gene>
    <name evidence="2" type="ORF">N5C39_13965</name>
</gene>
<keyword evidence="1" id="KW-0812">Transmembrane</keyword>
<dbReference type="Proteomes" id="UP001158416">
    <property type="component" value="Unassembled WGS sequence"/>
</dbReference>
<accession>A0AA42PT42</accession>
<dbReference type="EMBL" id="JAOCAP010000006">
    <property type="protein sequence ID" value="MDH1319478.1"/>
    <property type="molecule type" value="Genomic_DNA"/>
</dbReference>
<keyword evidence="1" id="KW-0472">Membrane</keyword>
<organism evidence="2 3">
    <name type="scientific">Enterobacter bugandensis</name>
    <dbReference type="NCBI Taxonomy" id="881260"/>
    <lineage>
        <taxon>Bacteria</taxon>
        <taxon>Pseudomonadati</taxon>
        <taxon>Pseudomonadota</taxon>
        <taxon>Gammaproteobacteria</taxon>
        <taxon>Enterobacterales</taxon>
        <taxon>Enterobacteriaceae</taxon>
        <taxon>Enterobacter</taxon>
    </lineage>
</organism>
<feature type="transmembrane region" description="Helical" evidence="1">
    <location>
        <begin position="12"/>
        <end position="33"/>
    </location>
</feature>
<reference evidence="2" key="1">
    <citation type="submission" date="2022-09" db="EMBL/GenBank/DDBJ databases">
        <title>Intensive care unit water sources are persistently colonized with multi-drug resistant bacteria and are the site of extensive horizontal gene transfer of antibiotic resistance genes.</title>
        <authorList>
            <person name="Diorio-Toth L."/>
        </authorList>
    </citation>
    <scope>NUCLEOTIDE SEQUENCE</scope>
    <source>
        <strain evidence="2">GD03936</strain>
    </source>
</reference>
<proteinExistence type="predicted"/>
<comment type="caution">
    <text evidence="2">The sequence shown here is derived from an EMBL/GenBank/DDBJ whole genome shotgun (WGS) entry which is preliminary data.</text>
</comment>
<dbReference type="RefSeq" id="WP_126818377.1">
    <property type="nucleotide sequence ID" value="NZ_CP134639.1"/>
</dbReference>
<protein>
    <submittedName>
        <fullName evidence="2">Uncharacterized protein</fullName>
    </submittedName>
</protein>
<sequence length="91" mass="10211">MANKKTFHRATFLVFLLSTLYYGVCFFALIFIVNNVLIEFISSGKIDFSSKSLSYLSVVSAIVGVAAGARVWLFAKIDERKARRSSSIDRH</sequence>
<name>A0AA42PT42_9ENTR</name>
<evidence type="ECO:0000313" key="3">
    <source>
        <dbReference type="Proteomes" id="UP001158416"/>
    </source>
</evidence>